<dbReference type="EMBL" id="GAKP01004676">
    <property type="protein sequence ID" value="JAC54276.1"/>
    <property type="molecule type" value="Transcribed_RNA"/>
</dbReference>
<dbReference type="PANTHER" id="PTHR34761:SF1">
    <property type="entry name" value="NUCLEOLUS AND NEURAL PROGENITOR PROTEIN"/>
    <property type="match status" value="1"/>
</dbReference>
<accession>A0A034WFF3</accession>
<dbReference type="InterPro" id="IPR027951">
    <property type="entry name" value="Nepro_N"/>
</dbReference>
<feature type="domain" description="Nucleolus and neural progenitor protein-like N-terminal" evidence="1">
    <location>
        <begin position="5"/>
        <end position="190"/>
    </location>
</feature>
<name>A0A034WFF3_BACDO</name>
<dbReference type="Pfam" id="PF14780">
    <property type="entry name" value="NEPRO_N"/>
    <property type="match status" value="1"/>
</dbReference>
<dbReference type="EMBL" id="GAKP01004674">
    <property type="protein sequence ID" value="JAC54278.1"/>
    <property type="molecule type" value="Transcribed_RNA"/>
</dbReference>
<evidence type="ECO:0000313" key="2">
    <source>
        <dbReference type="EMBL" id="JAC54276.1"/>
    </source>
</evidence>
<dbReference type="PANTHER" id="PTHR34761">
    <property type="entry name" value="NUCLEOLUS AND NEURAL PROGENITOR PROTEIN"/>
    <property type="match status" value="1"/>
</dbReference>
<dbReference type="AlphaFoldDB" id="A0A034WFF3"/>
<reference evidence="2" key="1">
    <citation type="journal article" date="2014" name="BMC Genomics">
        <title>Characterizing the developmental transcriptome of the oriental fruit fly, Bactrocera dorsalis (Diptera: Tephritidae) through comparative genomic analysis with Drosophila melanogaster utilizing modENCODE datasets.</title>
        <authorList>
            <person name="Geib S.M."/>
            <person name="Calla B."/>
            <person name="Hall B."/>
            <person name="Hou S."/>
            <person name="Manoukis N.C."/>
        </authorList>
    </citation>
    <scope>NUCLEOTIDE SEQUENCE</scope>
    <source>
        <strain evidence="2">Punador</strain>
    </source>
</reference>
<organism evidence="2">
    <name type="scientific">Bactrocera dorsalis</name>
    <name type="common">Oriental fruit fly</name>
    <name type="synonym">Dacus dorsalis</name>
    <dbReference type="NCBI Taxonomy" id="27457"/>
    <lineage>
        <taxon>Eukaryota</taxon>
        <taxon>Metazoa</taxon>
        <taxon>Ecdysozoa</taxon>
        <taxon>Arthropoda</taxon>
        <taxon>Hexapoda</taxon>
        <taxon>Insecta</taxon>
        <taxon>Pterygota</taxon>
        <taxon>Neoptera</taxon>
        <taxon>Endopterygota</taxon>
        <taxon>Diptera</taxon>
        <taxon>Brachycera</taxon>
        <taxon>Muscomorpha</taxon>
        <taxon>Tephritoidea</taxon>
        <taxon>Tephritidae</taxon>
        <taxon>Bactrocera</taxon>
        <taxon>Bactrocera</taxon>
    </lineage>
</organism>
<dbReference type="OrthoDB" id="9899341at2759"/>
<dbReference type="InterPro" id="IPR052835">
    <property type="entry name" value="Nepro"/>
</dbReference>
<sequence length="347" mass="39928">MSDLWNEFELKKPPQLTVTVPNKNAPSARRLQSAIQQYFRRHRPQEVEFAETSALLGRLMARRKNSFHGMRGFRAVAKCNAATCRLLRIDITRELELFHGSLPDFVLNSAETVEMPTQNIFDYVLIRLLNTHGVYGRIRECCLQAAEYFAKLIRNNFFMDTIILLLAVLGKLYSLSALLGNKCVELYNQLRPMREKFPLSEKSVHYDINMPEKLENFSENQTLDVPNAESTFVNTPTTNPQIVVRPLKPMKVRKSLDVGTEVSRPTNTSTQTKTFNADVELANVETTKRFIVNENISRKQSLKQSLTKDILPHEWIGATRLFERKLLANDHKKALSIFRKFIVNKIS</sequence>
<proteinExistence type="predicted"/>
<evidence type="ECO:0000259" key="1">
    <source>
        <dbReference type="Pfam" id="PF14780"/>
    </source>
</evidence>
<dbReference type="RefSeq" id="XP_011211041.2">
    <property type="nucleotide sequence ID" value="XM_011212739.4"/>
</dbReference>
<protein>
    <recommendedName>
        <fullName evidence="1">Nucleolus and neural progenitor protein-like N-terminal domain-containing protein</fullName>
    </recommendedName>
</protein>
<dbReference type="GO" id="GO:0005634">
    <property type="term" value="C:nucleus"/>
    <property type="evidence" value="ECO:0007669"/>
    <property type="project" value="TreeGrafter"/>
</dbReference>
<dbReference type="KEGG" id="bdr:105231437"/>
<dbReference type="GeneID" id="105231437"/>
<dbReference type="GO" id="GO:0045747">
    <property type="term" value="P:positive regulation of Notch signaling pathway"/>
    <property type="evidence" value="ECO:0007669"/>
    <property type="project" value="TreeGrafter"/>
</dbReference>